<feature type="region of interest" description="Disordered" evidence="1">
    <location>
        <begin position="262"/>
        <end position="296"/>
    </location>
</feature>
<sequence length="336" mass="37306">MTMSQPRLFPILLLLCISLSSILAPSVSSSLLSFDIHFAQWGYDPQEVLFHQISPRNLSSHGSRERDVYTGHQDKAVLRRKKKNFVPNTCDCSGLQRVRGVFKGFGFLNTRSFNPGSAFVDGLMYARPALLRDAATGEVASFKMTLCLINGVRTGLFLFLLPYPWNRDDEVGIQVGLDSNSTGMDGPSLGGSDPVVCAHVHYDGEEEVLKANIRVGDRCCLYVRRIERGRMPNKAAVGFASTNAGDPIKLGNVLTWAFHSTLEPKKKHQDPPRLRPPGAATGADEGSSGEQQVRLDPWNRNAELNFRYRRNWQQNWQLTCSISVSLSYGNANEGMD</sequence>
<keyword evidence="2" id="KW-0732">Signal</keyword>
<feature type="chain" id="PRO_5035750151" evidence="2">
    <location>
        <begin position="25"/>
        <end position="336"/>
    </location>
</feature>
<evidence type="ECO:0000256" key="1">
    <source>
        <dbReference type="SAM" id="MobiDB-lite"/>
    </source>
</evidence>
<dbReference type="AlphaFoldDB" id="A0A8T0TUW8"/>
<keyword evidence="4" id="KW-1185">Reference proteome</keyword>
<evidence type="ECO:0000313" key="4">
    <source>
        <dbReference type="Proteomes" id="UP000823388"/>
    </source>
</evidence>
<feature type="signal peptide" evidence="2">
    <location>
        <begin position="1"/>
        <end position="24"/>
    </location>
</feature>
<dbReference type="Proteomes" id="UP000823388">
    <property type="component" value="Chromosome 4K"/>
</dbReference>
<protein>
    <submittedName>
        <fullName evidence="3">Uncharacterized protein</fullName>
    </submittedName>
</protein>
<organism evidence="3 4">
    <name type="scientific">Panicum virgatum</name>
    <name type="common">Blackwell switchgrass</name>
    <dbReference type="NCBI Taxonomy" id="38727"/>
    <lineage>
        <taxon>Eukaryota</taxon>
        <taxon>Viridiplantae</taxon>
        <taxon>Streptophyta</taxon>
        <taxon>Embryophyta</taxon>
        <taxon>Tracheophyta</taxon>
        <taxon>Spermatophyta</taxon>
        <taxon>Magnoliopsida</taxon>
        <taxon>Liliopsida</taxon>
        <taxon>Poales</taxon>
        <taxon>Poaceae</taxon>
        <taxon>PACMAD clade</taxon>
        <taxon>Panicoideae</taxon>
        <taxon>Panicodae</taxon>
        <taxon>Paniceae</taxon>
        <taxon>Panicinae</taxon>
        <taxon>Panicum</taxon>
        <taxon>Panicum sect. Hiantes</taxon>
    </lineage>
</organism>
<gene>
    <name evidence="3" type="ORF">PVAP13_4KG367500</name>
</gene>
<accession>A0A8T0TUW8</accession>
<name>A0A8T0TUW8_PANVG</name>
<dbReference type="EMBL" id="CM029043">
    <property type="protein sequence ID" value="KAG2613578.1"/>
    <property type="molecule type" value="Genomic_DNA"/>
</dbReference>
<proteinExistence type="predicted"/>
<dbReference type="OrthoDB" id="630464at2759"/>
<dbReference type="SUPFAM" id="SSF49899">
    <property type="entry name" value="Concanavalin A-like lectins/glucanases"/>
    <property type="match status" value="1"/>
</dbReference>
<reference evidence="3" key="1">
    <citation type="submission" date="2020-05" db="EMBL/GenBank/DDBJ databases">
        <title>WGS assembly of Panicum virgatum.</title>
        <authorList>
            <person name="Lovell J.T."/>
            <person name="Jenkins J."/>
            <person name="Shu S."/>
            <person name="Juenger T.E."/>
            <person name="Schmutz J."/>
        </authorList>
    </citation>
    <scope>NUCLEOTIDE SEQUENCE</scope>
    <source>
        <strain evidence="3">AP13</strain>
    </source>
</reference>
<dbReference type="InterPro" id="IPR013320">
    <property type="entry name" value="ConA-like_dom_sf"/>
</dbReference>
<comment type="caution">
    <text evidence="3">The sequence shown here is derived from an EMBL/GenBank/DDBJ whole genome shotgun (WGS) entry which is preliminary data.</text>
</comment>
<evidence type="ECO:0000313" key="3">
    <source>
        <dbReference type="EMBL" id="KAG2613578.1"/>
    </source>
</evidence>
<evidence type="ECO:0000256" key="2">
    <source>
        <dbReference type="SAM" id="SignalP"/>
    </source>
</evidence>